<dbReference type="AlphaFoldDB" id="A0A2R5F726"/>
<reference evidence="1 2" key="1">
    <citation type="journal article" date="2018" name="Environ. Microbiol.">
        <title>Isolation and genomic characterization of Novimethylophilus kurashikiensis gen. nov. sp. nov., a new lanthanide-dependent methylotrophic species of Methylophilaceae.</title>
        <authorList>
            <person name="Lv H."/>
            <person name="Sahin N."/>
            <person name="Tani A."/>
        </authorList>
    </citation>
    <scope>NUCLEOTIDE SEQUENCE [LARGE SCALE GENOMIC DNA]</scope>
    <source>
        <strain evidence="1 2">La2-4</strain>
    </source>
</reference>
<name>A0A2R5F726_9PROT</name>
<sequence length="228" mass="25132">MLIGISACKNQATAEGVETFPGLRALHIKNADVTLYYDPKISTVLSGNHPEAKNYEEAGVFISRPLRTQLLGLGKGFFTIDCDSGGSWDPGCTFLLENEGKLKKVFQTLGLRFALPGNGNIYVEGHNDTMFNVRKKYGWHDGKCIEIKQPFNFVGLDTTTREPIELFSSQEYKQIVATLPKGSPVTVLLNEGEHYLVKTPFGLLGWVKIRDGVQQAESPIAGIYFAGD</sequence>
<evidence type="ECO:0000313" key="2">
    <source>
        <dbReference type="Proteomes" id="UP000245081"/>
    </source>
</evidence>
<accession>A0A2R5F726</accession>
<dbReference type="RefSeq" id="WP_109014561.1">
    <property type="nucleotide sequence ID" value="NZ_BDOQ01000003.1"/>
</dbReference>
<dbReference type="Proteomes" id="UP000245081">
    <property type="component" value="Unassembled WGS sequence"/>
</dbReference>
<proteinExistence type="predicted"/>
<organism evidence="1 2">
    <name type="scientific">Novimethylophilus kurashikiensis</name>
    <dbReference type="NCBI Taxonomy" id="1825523"/>
    <lineage>
        <taxon>Bacteria</taxon>
        <taxon>Pseudomonadati</taxon>
        <taxon>Pseudomonadota</taxon>
        <taxon>Betaproteobacteria</taxon>
        <taxon>Nitrosomonadales</taxon>
        <taxon>Methylophilaceae</taxon>
        <taxon>Novimethylophilus</taxon>
    </lineage>
</organism>
<comment type="caution">
    <text evidence="1">The sequence shown here is derived from an EMBL/GenBank/DDBJ whole genome shotgun (WGS) entry which is preliminary data.</text>
</comment>
<protein>
    <submittedName>
        <fullName evidence="1">Sorbosone dehydrogenase</fullName>
    </submittedName>
</protein>
<evidence type="ECO:0000313" key="1">
    <source>
        <dbReference type="EMBL" id="GBG13348.1"/>
    </source>
</evidence>
<dbReference type="OrthoDB" id="8775026at2"/>
<gene>
    <name evidence="1" type="ORF">NMK_0894</name>
</gene>
<keyword evidence="2" id="KW-1185">Reference proteome</keyword>
<dbReference type="EMBL" id="BDOQ01000003">
    <property type="protein sequence ID" value="GBG13348.1"/>
    <property type="molecule type" value="Genomic_DNA"/>
</dbReference>